<dbReference type="GeneTree" id="ENSGT00550000074897"/>
<accession>A0A7M4G282</accession>
<dbReference type="Proteomes" id="UP000594220">
    <property type="component" value="Unplaced"/>
</dbReference>
<evidence type="ECO:0000313" key="2">
    <source>
        <dbReference type="Proteomes" id="UP000594220"/>
    </source>
</evidence>
<evidence type="ECO:0000313" key="1">
    <source>
        <dbReference type="Ensembl" id="ENSCPRP00005024867.1"/>
    </source>
</evidence>
<reference evidence="1" key="1">
    <citation type="submission" date="2025-08" db="UniProtKB">
        <authorList>
            <consortium name="Ensembl"/>
        </authorList>
    </citation>
    <scope>IDENTIFICATION</scope>
</reference>
<sequence>MSSTGNKEKIAYTYILSKGHTEEKNYGLKAAEVSSLPPSIILDAKNITNHITQQILQRQRSTPETLRQRAVYHLATGLIQTARNSRLDPDSLRIYLKGLKKKYETACPVFGQTEEQL</sequence>
<dbReference type="Ensembl" id="ENSCPRT00005029021.1">
    <property type="protein sequence ID" value="ENSCPRP00005024867.1"/>
    <property type="gene ID" value="ENSCPRG00005017255.1"/>
</dbReference>
<dbReference type="Gene3D" id="3.40.50.300">
    <property type="entry name" value="P-loop containing nucleotide triphosphate hydrolases"/>
    <property type="match status" value="1"/>
</dbReference>
<reference evidence="1" key="2">
    <citation type="submission" date="2025-09" db="UniProtKB">
        <authorList>
            <consortium name="Ensembl"/>
        </authorList>
    </citation>
    <scope>IDENTIFICATION</scope>
</reference>
<organism evidence="1 2">
    <name type="scientific">Crocodylus porosus</name>
    <name type="common">Saltwater crocodile</name>
    <name type="synonym">Estuarine crocodile</name>
    <dbReference type="NCBI Taxonomy" id="8502"/>
    <lineage>
        <taxon>Eukaryota</taxon>
        <taxon>Metazoa</taxon>
        <taxon>Chordata</taxon>
        <taxon>Craniata</taxon>
        <taxon>Vertebrata</taxon>
        <taxon>Euteleostomi</taxon>
        <taxon>Archelosauria</taxon>
        <taxon>Archosauria</taxon>
        <taxon>Crocodylia</taxon>
        <taxon>Longirostres</taxon>
        <taxon>Crocodylidae</taxon>
        <taxon>Crocodylus</taxon>
    </lineage>
</organism>
<proteinExistence type="predicted"/>
<keyword evidence="2" id="KW-1185">Reference proteome</keyword>
<dbReference type="InterPro" id="IPR027417">
    <property type="entry name" value="P-loop_NTPase"/>
</dbReference>
<protein>
    <submittedName>
        <fullName evidence="1">Uncharacterized protein</fullName>
    </submittedName>
</protein>
<name>A0A7M4G282_CROPO</name>
<dbReference type="OMA" id="KKYETAC"/>
<dbReference type="AlphaFoldDB" id="A0A7M4G282"/>